<dbReference type="Pfam" id="PF18849">
    <property type="entry name" value="baeRF_family7"/>
    <property type="match status" value="1"/>
</dbReference>
<evidence type="ECO:0000256" key="1">
    <source>
        <dbReference type="SAM" id="MobiDB-lite"/>
    </source>
</evidence>
<dbReference type="InterPro" id="IPR040837">
    <property type="entry name" value="Bact_RF_family7"/>
</dbReference>
<reference evidence="2 3" key="1">
    <citation type="submission" date="2019-08" db="EMBL/GenBank/DDBJ databases">
        <title>Whole genome sequencing of chitin degrading bacteria Chitinophaga pinensis YS16.</title>
        <authorList>
            <person name="Singh R.P."/>
            <person name="Manchanda G."/>
            <person name="Maurya I.K."/>
            <person name="Joshi N.K."/>
            <person name="Srivastava A.K."/>
        </authorList>
    </citation>
    <scope>NUCLEOTIDE SEQUENCE [LARGE SCALE GENOMIC DNA]</scope>
    <source>
        <strain evidence="2 3">YS-16</strain>
    </source>
</reference>
<gene>
    <name evidence="2" type="ORF">FEF09_05720</name>
</gene>
<dbReference type="EMBL" id="VOHS01000004">
    <property type="protein sequence ID" value="TWW01492.1"/>
    <property type="molecule type" value="Genomic_DNA"/>
</dbReference>
<dbReference type="AlphaFoldDB" id="A0A5C6LXG4"/>
<accession>A0A5C6LXG4</accession>
<dbReference type="RefSeq" id="WP_146304216.1">
    <property type="nucleotide sequence ID" value="NZ_VOHS01000004.1"/>
</dbReference>
<dbReference type="Proteomes" id="UP000318815">
    <property type="component" value="Unassembled WGS sequence"/>
</dbReference>
<evidence type="ECO:0000313" key="3">
    <source>
        <dbReference type="Proteomes" id="UP000318815"/>
    </source>
</evidence>
<keyword evidence="3" id="KW-1185">Reference proteome</keyword>
<protein>
    <submittedName>
        <fullName evidence="2">Uncharacterized protein</fullName>
    </submittedName>
</protein>
<name>A0A5C6LXG4_9BACT</name>
<evidence type="ECO:0000313" key="2">
    <source>
        <dbReference type="EMBL" id="TWW01492.1"/>
    </source>
</evidence>
<feature type="region of interest" description="Disordered" evidence="1">
    <location>
        <begin position="1"/>
        <end position="85"/>
    </location>
</feature>
<dbReference type="OrthoDB" id="4393931at2"/>
<organism evidence="2 3">
    <name type="scientific">Chitinophaga pinensis</name>
    <dbReference type="NCBI Taxonomy" id="79329"/>
    <lineage>
        <taxon>Bacteria</taxon>
        <taxon>Pseudomonadati</taxon>
        <taxon>Bacteroidota</taxon>
        <taxon>Chitinophagia</taxon>
        <taxon>Chitinophagales</taxon>
        <taxon>Chitinophagaceae</taxon>
        <taxon>Chitinophaga</taxon>
    </lineage>
</organism>
<sequence>MPKDQNGKFTPIKGKPSGNGKEGLGLRRSISPDELEADLEMTDKYTMGPDELQPGVHMRHPNRDTAKKATQQQQNLREAPADKTVEETFDQPQHNITAIEIAGRPDKNTFAELAAEKGNICVTLYMPTHASGQEVNEQQDLICFKNMLQQTQKRLEEKSISQLQIRQFLQPGYELLKDELFWKNQQEGLACFITENSFRYLRLPMPMQQQIYCNHSFMLTPLLPILSSTEQFYVLTFSKHKAKLFLADAFGMKEIPVEGMPDGMDDVIHFEEKGDQQLFRTGSSGGGHGANYHGMNSNPDHKTDIANYLEEVDKTIWKEVLHNKHIPLIMAAVDYLQPIFRKVTRYQHVADEALTGNFEHEKATKIYRQAREKMQPFFDKRKEQALDKYNNGSTGALTASIPDDVIPATYYGQVDCLFVEKNAQLWGTFDEKENRVIIHEVQEPQDECLLNNAITQTILHNGDVFILEKDKMPAESSIAASLRYA</sequence>
<proteinExistence type="predicted"/>
<comment type="caution">
    <text evidence="2">The sequence shown here is derived from an EMBL/GenBank/DDBJ whole genome shotgun (WGS) entry which is preliminary data.</text>
</comment>